<evidence type="ECO:0000256" key="6">
    <source>
        <dbReference type="PIRNR" id="PIRNR002854"/>
    </source>
</evidence>
<name>A0A1I2ME13_9CLOT</name>
<dbReference type="Pfam" id="PF03180">
    <property type="entry name" value="Lipoprotein_9"/>
    <property type="match status" value="1"/>
</dbReference>
<dbReference type="OrthoDB" id="9812878at2"/>
<accession>A0A1I2ME13</accession>
<protein>
    <recommendedName>
        <fullName evidence="6">Lipoprotein</fullName>
    </recommendedName>
</protein>
<proteinExistence type="inferred from homology"/>
<gene>
    <name evidence="8" type="ORF">SAMN04487885_11455</name>
</gene>
<keyword evidence="4" id="KW-0564">Palmitate</keyword>
<evidence type="ECO:0000256" key="7">
    <source>
        <dbReference type="PIRSR" id="PIRSR002854-1"/>
    </source>
</evidence>
<dbReference type="PANTHER" id="PTHR30429">
    <property type="entry name" value="D-METHIONINE-BINDING LIPOPROTEIN METQ"/>
    <property type="match status" value="1"/>
</dbReference>
<dbReference type="PANTHER" id="PTHR30429:SF3">
    <property type="entry name" value="LIPOPROTEIN"/>
    <property type="match status" value="1"/>
</dbReference>
<dbReference type="GO" id="GO:0016020">
    <property type="term" value="C:membrane"/>
    <property type="evidence" value="ECO:0007669"/>
    <property type="project" value="UniProtKB-SubCell"/>
</dbReference>
<dbReference type="Gene3D" id="3.40.190.10">
    <property type="entry name" value="Periplasmic binding protein-like II"/>
    <property type="match status" value="2"/>
</dbReference>
<dbReference type="RefSeq" id="WP_074845761.1">
    <property type="nucleotide sequence ID" value="NZ_FOOE01000014.1"/>
</dbReference>
<evidence type="ECO:0000256" key="4">
    <source>
        <dbReference type="ARBA" id="ARBA00023139"/>
    </source>
</evidence>
<evidence type="ECO:0000313" key="8">
    <source>
        <dbReference type="EMBL" id="SFF89725.1"/>
    </source>
</evidence>
<sequence>MKRIKNLLKFITVCSLGLTLTACGGKAPETKILGTKDGDVTVLKLGVNGTDYRVWDDVNERLKEYNIKLDIVSFSDYIKPNEALNDGEIDLNAFQTKIYLEDYNKKHNMDLQILNYTSIAPMGAYSNKIKDIKEVKDGAKVAIPNDATNGGRALQLLSSLELITLKDPLNLTPTVKDIEKNPHNLSIVEMAAGQIPRSLDDVDFAIINNGVAYQAGLTLKDSAIVVENIDGPTAENYYNVIAVRKENINDEVLQKVKEVYTSEATRDIINKVFGGQSIPVF</sequence>
<dbReference type="Proteomes" id="UP000182135">
    <property type="component" value="Unassembled WGS sequence"/>
</dbReference>
<feature type="lipid moiety-binding region" description="S-diacylglycerol cysteine" evidence="7">
    <location>
        <position position="23"/>
    </location>
</feature>
<evidence type="ECO:0000256" key="1">
    <source>
        <dbReference type="ARBA" id="ARBA00004635"/>
    </source>
</evidence>
<dbReference type="STRING" id="1529.SAMN04487885_11455"/>
<keyword evidence="9" id="KW-1185">Reference proteome</keyword>
<dbReference type="SUPFAM" id="SSF53850">
    <property type="entry name" value="Periplasmic binding protein-like II"/>
    <property type="match status" value="1"/>
</dbReference>
<dbReference type="AlphaFoldDB" id="A0A1I2ME13"/>
<comment type="similarity">
    <text evidence="6">Belongs to the nlpA lipoprotein family.</text>
</comment>
<keyword evidence="3" id="KW-0472">Membrane</keyword>
<evidence type="ECO:0000313" key="9">
    <source>
        <dbReference type="Proteomes" id="UP000182135"/>
    </source>
</evidence>
<keyword evidence="2" id="KW-0732">Signal</keyword>
<dbReference type="EMBL" id="FOOE01000014">
    <property type="protein sequence ID" value="SFF89725.1"/>
    <property type="molecule type" value="Genomic_DNA"/>
</dbReference>
<dbReference type="PIRSF" id="PIRSF002854">
    <property type="entry name" value="MetQ"/>
    <property type="match status" value="1"/>
</dbReference>
<evidence type="ECO:0000256" key="5">
    <source>
        <dbReference type="ARBA" id="ARBA00023288"/>
    </source>
</evidence>
<reference evidence="8 9" key="1">
    <citation type="submission" date="2016-10" db="EMBL/GenBank/DDBJ databases">
        <authorList>
            <person name="de Groot N.N."/>
        </authorList>
    </citation>
    <scope>NUCLEOTIDE SEQUENCE [LARGE SCALE GENOMIC DNA]</scope>
    <source>
        <strain evidence="8 9">NLAE-zl-G419</strain>
    </source>
</reference>
<keyword evidence="5 6" id="KW-0449">Lipoprotein</keyword>
<evidence type="ECO:0000256" key="3">
    <source>
        <dbReference type="ARBA" id="ARBA00023136"/>
    </source>
</evidence>
<comment type="subcellular location">
    <subcellularLocation>
        <location evidence="1">Membrane</location>
        <topology evidence="1">Lipid-anchor</topology>
    </subcellularLocation>
</comment>
<evidence type="ECO:0000256" key="2">
    <source>
        <dbReference type="ARBA" id="ARBA00022729"/>
    </source>
</evidence>
<dbReference type="eggNOG" id="COG1464">
    <property type="taxonomic scope" value="Bacteria"/>
</dbReference>
<dbReference type="InterPro" id="IPR004872">
    <property type="entry name" value="Lipoprotein_NlpA"/>
</dbReference>
<dbReference type="PROSITE" id="PS51257">
    <property type="entry name" value="PROKAR_LIPOPROTEIN"/>
    <property type="match status" value="1"/>
</dbReference>
<organism evidence="8 9">
    <name type="scientific">Clostridium cadaveris</name>
    <dbReference type="NCBI Taxonomy" id="1529"/>
    <lineage>
        <taxon>Bacteria</taxon>
        <taxon>Bacillati</taxon>
        <taxon>Bacillota</taxon>
        <taxon>Clostridia</taxon>
        <taxon>Eubacteriales</taxon>
        <taxon>Clostridiaceae</taxon>
        <taxon>Clostridium</taxon>
    </lineage>
</organism>